<evidence type="ECO:0000313" key="2">
    <source>
        <dbReference type="EMBL" id="QDO86867.1"/>
    </source>
</evidence>
<dbReference type="InterPro" id="IPR050289">
    <property type="entry name" value="TorD/DmsD_chaperones"/>
</dbReference>
<sequence>MKAEYGSTTTAYFAYKSMIFNPSGTEALKGLIDYLSANRPKSPLIIEARKFVEDPAELEFDFNRMCIGPYKLLVAPYEGVHISGNHVMNTDETVRVAEFYQEIGLVIDDQFNEPADFIGNELEFLYCVHALAWEQKQASNLDASIELKQLANEFITKHLGNWIAPFCEGIRQHAFHNFWREFAIELHHFIINQMNDDVNSPEPC</sequence>
<dbReference type="EMBL" id="CP041614">
    <property type="protein sequence ID" value="QDO86867.1"/>
    <property type="molecule type" value="Genomic_DNA"/>
</dbReference>
<gene>
    <name evidence="2" type="ORF">FM037_26025</name>
</gene>
<dbReference type="Pfam" id="PF02613">
    <property type="entry name" value="Nitrate_red_del"/>
    <property type="match status" value="1"/>
</dbReference>
<reference evidence="2 3" key="1">
    <citation type="submission" date="2019-07" db="EMBL/GenBank/DDBJ databases">
        <title>Shewanella sp. YLB-06 whole genomic sequence.</title>
        <authorList>
            <person name="Yu L."/>
        </authorList>
    </citation>
    <scope>NUCLEOTIDE SEQUENCE [LARGE SCALE GENOMIC DNA]</scope>
    <source>
        <strain evidence="2 3">YLB-06</strain>
    </source>
</reference>
<dbReference type="InterPro" id="IPR020945">
    <property type="entry name" value="DMSO/NO3_reduct_chaperone"/>
</dbReference>
<evidence type="ECO:0000313" key="3">
    <source>
        <dbReference type="Proteomes" id="UP000315947"/>
    </source>
</evidence>
<dbReference type="Proteomes" id="UP000315947">
    <property type="component" value="Chromosome"/>
</dbReference>
<dbReference type="InterPro" id="IPR036411">
    <property type="entry name" value="TorD-like_sf"/>
</dbReference>
<proteinExistence type="predicted"/>
<accession>A0ABX5X811</accession>
<dbReference type="Gene3D" id="1.10.3480.10">
    <property type="entry name" value="TorD-like"/>
    <property type="match status" value="1"/>
</dbReference>
<evidence type="ECO:0000256" key="1">
    <source>
        <dbReference type="ARBA" id="ARBA00023186"/>
    </source>
</evidence>
<dbReference type="SUPFAM" id="SSF89155">
    <property type="entry name" value="TorD-like"/>
    <property type="match status" value="1"/>
</dbReference>
<protein>
    <submittedName>
        <fullName evidence="2">Molecular chaperone TorD family protein</fullName>
    </submittedName>
</protein>
<organism evidence="2 3">
    <name type="scientific">Shewanella psychropiezotolerans</name>
    <dbReference type="NCBI Taxonomy" id="2593655"/>
    <lineage>
        <taxon>Bacteria</taxon>
        <taxon>Pseudomonadati</taxon>
        <taxon>Pseudomonadota</taxon>
        <taxon>Gammaproteobacteria</taxon>
        <taxon>Alteromonadales</taxon>
        <taxon>Shewanellaceae</taxon>
        <taxon>Shewanella</taxon>
    </lineage>
</organism>
<dbReference type="PANTHER" id="PTHR34227:SF1">
    <property type="entry name" value="DIMETHYL SULFOXIDE REDUCTASE CHAPERONE-RELATED"/>
    <property type="match status" value="1"/>
</dbReference>
<dbReference type="PANTHER" id="PTHR34227">
    <property type="entry name" value="CHAPERONE PROTEIN YCDY"/>
    <property type="match status" value="1"/>
</dbReference>
<keyword evidence="3" id="KW-1185">Reference proteome</keyword>
<name>A0ABX5X811_9GAMM</name>
<keyword evidence="1" id="KW-0143">Chaperone</keyword>